<dbReference type="PANTHER" id="PTHR11475:SF4">
    <property type="entry name" value="CHORION PEROXIDASE"/>
    <property type="match status" value="1"/>
</dbReference>
<evidence type="ECO:0000313" key="8">
    <source>
        <dbReference type="Proteomes" id="UP000022910"/>
    </source>
</evidence>
<dbReference type="GO" id="GO:0020037">
    <property type="term" value="F:heme binding"/>
    <property type="evidence" value="ECO:0007669"/>
    <property type="project" value="InterPro"/>
</dbReference>
<dbReference type="Pfam" id="PF03098">
    <property type="entry name" value="An_peroxidase"/>
    <property type="match status" value="1"/>
</dbReference>
<dbReference type="STRING" id="1432141.A0A015L735"/>
<dbReference type="OrthoDB" id="823504at2759"/>
<keyword evidence="8" id="KW-1185">Reference proteome</keyword>
<gene>
    <name evidence="7" type="ORF">RirG_041140</name>
</gene>
<dbReference type="HOGENOM" id="CLU_006087_5_2_1"/>
<keyword evidence="6" id="KW-0732">Signal</keyword>
<accession>A0A015L735</accession>
<comment type="subcellular location">
    <subcellularLocation>
        <location evidence="1">Secreted</location>
    </subcellularLocation>
</comment>
<feature type="binding site" description="axial binding residue" evidence="4">
    <location>
        <position position="379"/>
    </location>
    <ligand>
        <name>heme b</name>
        <dbReference type="ChEBI" id="CHEBI:60344"/>
    </ligand>
    <ligandPart>
        <name>Fe</name>
        <dbReference type="ChEBI" id="CHEBI:18248"/>
    </ligandPart>
</feature>
<organism evidence="7 8">
    <name type="scientific">Rhizophagus irregularis (strain DAOM 197198w)</name>
    <name type="common">Glomus intraradices</name>
    <dbReference type="NCBI Taxonomy" id="1432141"/>
    <lineage>
        <taxon>Eukaryota</taxon>
        <taxon>Fungi</taxon>
        <taxon>Fungi incertae sedis</taxon>
        <taxon>Mucoromycota</taxon>
        <taxon>Glomeromycotina</taxon>
        <taxon>Glomeromycetes</taxon>
        <taxon>Glomerales</taxon>
        <taxon>Glomeraceae</taxon>
        <taxon>Rhizophagus</taxon>
    </lineage>
</organism>
<sequence length="701" mass="76473">MIEFKFKYLILSCILLHYFIDISIQQSAYDDGTSGLDEPPPIWTCNGTDLTVRSYDGTCNNILHNNWGAPNRVYDRGFFPAYYQDNFSGAPKLTIDCRQLSNVLGDNGLPPTFTGNPLGDDVLSTTRKNIFEIFFGQLINHDLEDAALQSSTPGISIADVTNDIVYNTQPGNIWNPNATQYMTATLSLGRVLNSTLYPANKANSYLDLSAVYGNNPDDGDGLRDKKDGTLTLSKFVANGGVYNAKILNITVENVAPSPQDTNVFPSLNAPPIPVEQAMVSGDSRASENVQLAIMHTIWIREHNFQAKQVVAKNPKLVGNDEAIYQQARRMTIAEYQHIVYEEFLPAALGFKMPPYGGYDQNIYVDTSVVFAAAAFRYGHSQVRPYNIVDGCTEELIPLHPDYQTADSHPNRFFYIGRSISVDPPPNSPLTHDQLDYTPARMIALAGGTSNGVDNIVVSMLRELAAEFDLLITTPIRHMPALIDLFAVDIARGRLSGLQPYNQYRAVYHPAGDLYSNPVCDINAAEDSIECFSLITSNLTVATNLKSFYTKVNLIDAIIGMFAEDKQSPTAPLPPTIANIIKEEFEKKRYGDRFWYEGDTFTAEEKALIKTVTMKTIIERNTNVINVQANAFKNPGVNDPMPVVGKCPKGPAKGAKAKGTATDDGVPAKAAAPAPAKGPPAKGAPAKAKAAPAKAAPKAKGA</sequence>
<feature type="region of interest" description="Disordered" evidence="5">
    <location>
        <begin position="647"/>
        <end position="701"/>
    </location>
</feature>
<dbReference type="Gene3D" id="1.10.640.10">
    <property type="entry name" value="Haem peroxidase domain superfamily, animal type"/>
    <property type="match status" value="1"/>
</dbReference>
<dbReference type="AlphaFoldDB" id="A0A015L735"/>
<feature type="signal peptide" evidence="6">
    <location>
        <begin position="1"/>
        <end position="25"/>
    </location>
</feature>
<evidence type="ECO:0000313" key="7">
    <source>
        <dbReference type="EMBL" id="EXX75509.1"/>
    </source>
</evidence>
<feature type="chain" id="PRO_5001474968" description="Heme peroxidase" evidence="6">
    <location>
        <begin position="26"/>
        <end position="701"/>
    </location>
</feature>
<dbReference type="InterPro" id="IPR010255">
    <property type="entry name" value="Haem_peroxidase_sf"/>
</dbReference>
<dbReference type="Proteomes" id="UP000022910">
    <property type="component" value="Unassembled WGS sequence"/>
</dbReference>
<evidence type="ECO:0000256" key="4">
    <source>
        <dbReference type="PIRSR" id="PIRSR619791-2"/>
    </source>
</evidence>
<evidence type="ECO:0000256" key="2">
    <source>
        <dbReference type="ARBA" id="ARBA00022525"/>
    </source>
</evidence>
<evidence type="ECO:0000256" key="1">
    <source>
        <dbReference type="ARBA" id="ARBA00004613"/>
    </source>
</evidence>
<keyword evidence="3" id="KW-0325">Glycoprotein</keyword>
<keyword evidence="2" id="KW-0964">Secreted</keyword>
<evidence type="ECO:0008006" key="9">
    <source>
        <dbReference type="Google" id="ProtNLM"/>
    </source>
</evidence>
<comment type="caution">
    <text evidence="7">The sequence shown here is derived from an EMBL/GenBank/DDBJ whole genome shotgun (WGS) entry which is preliminary data.</text>
</comment>
<dbReference type="EMBL" id="JEMT01012404">
    <property type="protein sequence ID" value="EXX75509.1"/>
    <property type="molecule type" value="Genomic_DNA"/>
</dbReference>
<evidence type="ECO:0000256" key="5">
    <source>
        <dbReference type="SAM" id="MobiDB-lite"/>
    </source>
</evidence>
<keyword evidence="4" id="KW-0408">Iron</keyword>
<dbReference type="GO" id="GO:0005576">
    <property type="term" value="C:extracellular region"/>
    <property type="evidence" value="ECO:0007669"/>
    <property type="project" value="UniProtKB-SubCell"/>
</dbReference>
<dbReference type="PROSITE" id="PS50292">
    <property type="entry name" value="PEROXIDASE_3"/>
    <property type="match status" value="1"/>
</dbReference>
<dbReference type="InterPro" id="IPR019791">
    <property type="entry name" value="Haem_peroxidase_animal"/>
</dbReference>
<keyword evidence="4" id="KW-0479">Metal-binding</keyword>
<dbReference type="GO" id="GO:0006979">
    <property type="term" value="P:response to oxidative stress"/>
    <property type="evidence" value="ECO:0007669"/>
    <property type="project" value="InterPro"/>
</dbReference>
<dbReference type="InterPro" id="IPR037120">
    <property type="entry name" value="Haem_peroxidase_sf_animal"/>
</dbReference>
<dbReference type="GO" id="GO:0004601">
    <property type="term" value="F:peroxidase activity"/>
    <property type="evidence" value="ECO:0007669"/>
    <property type="project" value="InterPro"/>
</dbReference>
<dbReference type="PRINTS" id="PR00457">
    <property type="entry name" value="ANPEROXIDASE"/>
</dbReference>
<name>A0A015L735_RHIIW</name>
<dbReference type="SUPFAM" id="SSF48113">
    <property type="entry name" value="Heme-dependent peroxidases"/>
    <property type="match status" value="1"/>
</dbReference>
<evidence type="ECO:0000256" key="6">
    <source>
        <dbReference type="SAM" id="SignalP"/>
    </source>
</evidence>
<dbReference type="GO" id="GO:0046872">
    <property type="term" value="F:metal ion binding"/>
    <property type="evidence" value="ECO:0007669"/>
    <property type="project" value="UniProtKB-KW"/>
</dbReference>
<proteinExistence type="predicted"/>
<evidence type="ECO:0000256" key="3">
    <source>
        <dbReference type="ARBA" id="ARBA00023180"/>
    </source>
</evidence>
<protein>
    <recommendedName>
        <fullName evidence="9">Heme peroxidase</fullName>
    </recommendedName>
</protein>
<reference evidence="7 8" key="1">
    <citation type="submission" date="2014-02" db="EMBL/GenBank/DDBJ databases">
        <title>Single nucleus genome sequencing reveals high similarity among nuclei of an endomycorrhizal fungus.</title>
        <authorList>
            <person name="Lin K."/>
            <person name="Geurts R."/>
            <person name="Zhang Z."/>
            <person name="Limpens E."/>
            <person name="Saunders D.G."/>
            <person name="Mu D."/>
            <person name="Pang E."/>
            <person name="Cao H."/>
            <person name="Cha H."/>
            <person name="Lin T."/>
            <person name="Zhou Q."/>
            <person name="Shang Y."/>
            <person name="Li Y."/>
            <person name="Ivanov S."/>
            <person name="Sharma T."/>
            <person name="Velzen R.V."/>
            <person name="Ruijter N.D."/>
            <person name="Aanen D.K."/>
            <person name="Win J."/>
            <person name="Kamoun S."/>
            <person name="Bisseling T."/>
            <person name="Huang S."/>
        </authorList>
    </citation>
    <scope>NUCLEOTIDE SEQUENCE [LARGE SCALE GENOMIC DNA]</scope>
    <source>
        <strain evidence="8">DAOM197198w</strain>
    </source>
</reference>
<dbReference type="PANTHER" id="PTHR11475">
    <property type="entry name" value="OXIDASE/PEROXIDASE"/>
    <property type="match status" value="1"/>
</dbReference>
<keyword evidence="4" id="KW-0349">Heme</keyword>